<dbReference type="CDD" id="cd12307">
    <property type="entry name" value="RRM_NIFK_like"/>
    <property type="match status" value="1"/>
</dbReference>
<name>A0A4U0WMI0_9PEZI</name>
<dbReference type="Pfam" id="PF00076">
    <property type="entry name" value="RRM_1"/>
    <property type="match status" value="1"/>
</dbReference>
<feature type="region of interest" description="Disordered" evidence="5">
    <location>
        <begin position="1"/>
        <end position="84"/>
    </location>
</feature>
<dbReference type="Gene3D" id="3.30.70.330">
    <property type="match status" value="1"/>
</dbReference>
<protein>
    <recommendedName>
        <fullName evidence="6">RRM domain-containing protein</fullName>
    </recommendedName>
</protein>
<dbReference type="PROSITE" id="PS50102">
    <property type="entry name" value="RRM"/>
    <property type="match status" value="1"/>
</dbReference>
<keyword evidence="8" id="KW-1185">Reference proteome</keyword>
<dbReference type="InterPro" id="IPR000504">
    <property type="entry name" value="RRM_dom"/>
</dbReference>
<dbReference type="OrthoDB" id="21467at2759"/>
<feature type="compositionally biased region" description="Basic and acidic residues" evidence="5">
    <location>
        <begin position="41"/>
        <end position="54"/>
    </location>
</feature>
<dbReference type="AlphaFoldDB" id="A0A4U0WMI0"/>
<dbReference type="SUPFAM" id="SSF54928">
    <property type="entry name" value="RNA-binding domain, RBD"/>
    <property type="match status" value="1"/>
</dbReference>
<comment type="caution">
    <text evidence="7">The sequence shown here is derived from an EMBL/GenBank/DDBJ whole genome shotgun (WGS) entry which is preliminary data.</text>
</comment>
<evidence type="ECO:0000256" key="5">
    <source>
        <dbReference type="SAM" id="MobiDB-lite"/>
    </source>
</evidence>
<dbReference type="Proteomes" id="UP000308768">
    <property type="component" value="Unassembled WGS sequence"/>
</dbReference>
<sequence length="504" mass="54961">MAPELKSNKRKGASEPPIVIKKQKKADLQPQIVAPKKASKKTKDGVALKKDDAPVPKPAKKPKDEVALKKDDAPAPKPLKTSRKRAADFFDAEDVGTEVVTEVASGKLKKTKTSKAARDAELEAQATADKAGKKQTVKAADKPIEGLAVAEKGVKVKRSNGSNISKAAVEPTEEAAAETVGKAKTPRGKKLKAAYEPIEEPAAVEDTVAPTEEDDDEPEDDQTAALLKGFESSSEEDVSEGEGIILDQIPALPDDKTLRKKLAAVAKTGSEQTGVIYVGRVPHGFYEHQMRAYFSQFGDIRRLRLSRNRKTGHSKHYAFIEFASSDVAQIVAATMNKYLMFGQILQVRTIPTAQVHEHLFKGANSRFKPVPRNKIEARKLRLGTDREGWEKRSEREKKRRESKAEKLKALGYEYEAPSLRSAKDVVMKGANENGAAQVEAAKEEDVVQALPDPATQEAATETRILTIVQTEPHSVTVTEQVTIKKAKKDAGKVKKGKKTKIAAA</sequence>
<accession>A0A4U0WMI0</accession>
<evidence type="ECO:0000256" key="4">
    <source>
        <dbReference type="PROSITE-ProRule" id="PRU00176"/>
    </source>
</evidence>
<comment type="subcellular location">
    <subcellularLocation>
        <location evidence="1">Nucleus</location>
        <location evidence="1">Nucleolus</location>
    </subcellularLocation>
</comment>
<dbReference type="STRING" id="331657.A0A4U0WMI0"/>
<reference evidence="7 8" key="1">
    <citation type="submission" date="2017-03" db="EMBL/GenBank/DDBJ databases">
        <title>Genomes of endolithic fungi from Antarctica.</title>
        <authorList>
            <person name="Coleine C."/>
            <person name="Masonjones S."/>
            <person name="Stajich J.E."/>
        </authorList>
    </citation>
    <scope>NUCLEOTIDE SEQUENCE [LARGE SCALE GENOMIC DNA]</scope>
    <source>
        <strain evidence="7 8">CCFEE 5187</strain>
    </source>
</reference>
<feature type="compositionally biased region" description="Acidic residues" evidence="5">
    <location>
        <begin position="211"/>
        <end position="220"/>
    </location>
</feature>
<keyword evidence="2 4" id="KW-0694">RNA-binding</keyword>
<feature type="domain" description="RRM" evidence="6">
    <location>
        <begin position="274"/>
        <end position="352"/>
    </location>
</feature>
<gene>
    <name evidence="7" type="ORF">B0A49_04533</name>
</gene>
<proteinExistence type="predicted"/>
<evidence type="ECO:0000259" key="6">
    <source>
        <dbReference type="PROSITE" id="PS50102"/>
    </source>
</evidence>
<dbReference type="GO" id="GO:0003723">
    <property type="term" value="F:RNA binding"/>
    <property type="evidence" value="ECO:0007669"/>
    <property type="project" value="UniProtKB-UniRule"/>
</dbReference>
<feature type="compositionally biased region" description="Basic and acidic residues" evidence="5">
    <location>
        <begin position="61"/>
        <end position="74"/>
    </location>
</feature>
<dbReference type="SMART" id="SM00360">
    <property type="entry name" value="RRM"/>
    <property type="match status" value="1"/>
</dbReference>
<evidence type="ECO:0000256" key="1">
    <source>
        <dbReference type="ARBA" id="ARBA00004604"/>
    </source>
</evidence>
<feature type="region of interest" description="Disordered" evidence="5">
    <location>
        <begin position="165"/>
        <end position="220"/>
    </location>
</feature>
<dbReference type="GO" id="GO:0005730">
    <property type="term" value="C:nucleolus"/>
    <property type="evidence" value="ECO:0007669"/>
    <property type="project" value="UniProtKB-SubCell"/>
</dbReference>
<evidence type="ECO:0000313" key="7">
    <source>
        <dbReference type="EMBL" id="TKA63506.1"/>
    </source>
</evidence>
<organism evidence="7 8">
    <name type="scientific">Cryomyces minteri</name>
    <dbReference type="NCBI Taxonomy" id="331657"/>
    <lineage>
        <taxon>Eukaryota</taxon>
        <taxon>Fungi</taxon>
        <taxon>Dikarya</taxon>
        <taxon>Ascomycota</taxon>
        <taxon>Pezizomycotina</taxon>
        <taxon>Dothideomycetes</taxon>
        <taxon>Dothideomycetes incertae sedis</taxon>
        <taxon>Cryomyces</taxon>
    </lineage>
</organism>
<dbReference type="InterPro" id="IPR012677">
    <property type="entry name" value="Nucleotide-bd_a/b_plait_sf"/>
</dbReference>
<keyword evidence="3" id="KW-0539">Nucleus</keyword>
<evidence type="ECO:0000256" key="3">
    <source>
        <dbReference type="ARBA" id="ARBA00023242"/>
    </source>
</evidence>
<evidence type="ECO:0000313" key="8">
    <source>
        <dbReference type="Proteomes" id="UP000308768"/>
    </source>
</evidence>
<dbReference type="InterPro" id="IPR035979">
    <property type="entry name" value="RBD_domain_sf"/>
</dbReference>
<dbReference type="EMBL" id="NAJN01001392">
    <property type="protein sequence ID" value="TKA63506.1"/>
    <property type="molecule type" value="Genomic_DNA"/>
</dbReference>
<evidence type="ECO:0000256" key="2">
    <source>
        <dbReference type="ARBA" id="ARBA00022884"/>
    </source>
</evidence>
<dbReference type="PANTHER" id="PTHR46754">
    <property type="entry name" value="MKI67 FHA DOMAIN-INTERACTING NUCLEOLAR PHOSPHOPROTEIN"/>
    <property type="match status" value="1"/>
</dbReference>